<dbReference type="EMBL" id="LILC01000023">
    <property type="protein sequence ID" value="KOO42864.1"/>
    <property type="molecule type" value="Genomic_DNA"/>
</dbReference>
<accession>A0A0M0KVM1</accession>
<dbReference type="AlphaFoldDB" id="A0A0M0KVM1"/>
<evidence type="ECO:0000313" key="2">
    <source>
        <dbReference type="EMBL" id="KOO42864.1"/>
    </source>
</evidence>
<proteinExistence type="predicted"/>
<comment type="caution">
    <text evidence="2">The sequence shown here is derived from an EMBL/GenBank/DDBJ whole genome shotgun (WGS) entry which is preliminary data.</text>
</comment>
<evidence type="ECO:0000313" key="3">
    <source>
        <dbReference type="Proteomes" id="UP000037558"/>
    </source>
</evidence>
<dbReference type="STRING" id="284581.AMD01_17130"/>
<name>A0A0M0KVM1_9BACI</name>
<dbReference type="RefSeq" id="WP_053402664.1">
    <property type="nucleotide sequence ID" value="NZ_JAUKEN010000001.1"/>
</dbReference>
<organism evidence="2 3">
    <name type="scientific">Priestia koreensis</name>
    <dbReference type="NCBI Taxonomy" id="284581"/>
    <lineage>
        <taxon>Bacteria</taxon>
        <taxon>Bacillati</taxon>
        <taxon>Bacillota</taxon>
        <taxon>Bacilli</taxon>
        <taxon>Bacillales</taxon>
        <taxon>Bacillaceae</taxon>
        <taxon>Priestia</taxon>
    </lineage>
</organism>
<evidence type="ECO:0000259" key="1">
    <source>
        <dbReference type="Pfam" id="PF13799"/>
    </source>
</evidence>
<keyword evidence="3" id="KW-1185">Reference proteome</keyword>
<dbReference type="Pfam" id="PF13799">
    <property type="entry name" value="DUF4183"/>
    <property type="match status" value="1"/>
</dbReference>
<sequence length="139" mass="14609">MPAQLIKLFIQATSSVVGSVDVTTDTTVTPDVTRYYATVIAGNLLTTDTSIPATQFVDDNGNAVTAFPTLDAESYYNVYINSVLQQDGLTTLSNSTLTVNGALLTVGVPVVVEFADFSSTTSTSTADLANLQVDTTIET</sequence>
<dbReference type="PATRIC" id="fig|284581.3.peg.2933"/>
<protein>
    <recommendedName>
        <fullName evidence="1">DUF4183 domain-containing protein</fullName>
    </recommendedName>
</protein>
<gene>
    <name evidence="2" type="ORF">AMD01_17130</name>
</gene>
<dbReference type="InterPro" id="IPR025237">
    <property type="entry name" value="DUF4183"/>
</dbReference>
<reference evidence="3" key="1">
    <citation type="submission" date="2015-08" db="EMBL/GenBank/DDBJ databases">
        <title>Fjat-14210 dsm16467.</title>
        <authorList>
            <person name="Liu B."/>
            <person name="Wang J."/>
            <person name="Zhu Y."/>
            <person name="Liu G."/>
            <person name="Chen Q."/>
            <person name="Chen Z."/>
            <person name="Lan J."/>
            <person name="Che J."/>
            <person name="Ge C."/>
            <person name="Shi H."/>
            <person name="Pan Z."/>
            <person name="Liu X."/>
        </authorList>
    </citation>
    <scope>NUCLEOTIDE SEQUENCE [LARGE SCALE GENOMIC DNA]</scope>
    <source>
        <strain evidence="3">DSM 16467</strain>
    </source>
</reference>
<feature type="domain" description="DUF4183" evidence="1">
    <location>
        <begin position="49"/>
        <end position="114"/>
    </location>
</feature>
<dbReference type="Proteomes" id="UP000037558">
    <property type="component" value="Unassembled WGS sequence"/>
</dbReference>